<protein>
    <recommendedName>
        <fullName evidence="3">ATP-binding cassette, subfamily B</fullName>
    </recommendedName>
</protein>
<comment type="caution">
    <text evidence="1">The sequence shown here is derived from an EMBL/GenBank/DDBJ whole genome shotgun (WGS) entry which is preliminary data.</text>
</comment>
<gene>
    <name evidence="1" type="ORF">HBA54_18145</name>
</gene>
<keyword evidence="2" id="KW-1185">Reference proteome</keyword>
<proteinExistence type="predicted"/>
<evidence type="ECO:0000313" key="1">
    <source>
        <dbReference type="EMBL" id="NIA70520.1"/>
    </source>
</evidence>
<reference evidence="1" key="1">
    <citation type="submission" date="2020-03" db="EMBL/GenBank/DDBJ databases">
        <title>Genome of Pelagibius litoralis DSM 21314T.</title>
        <authorList>
            <person name="Wang G."/>
        </authorList>
    </citation>
    <scope>NUCLEOTIDE SEQUENCE</scope>
    <source>
        <strain evidence="1">DSM 21314</strain>
    </source>
</reference>
<evidence type="ECO:0000313" key="2">
    <source>
        <dbReference type="Proteomes" id="UP000761264"/>
    </source>
</evidence>
<organism evidence="1 2">
    <name type="scientific">Pelagibius litoralis</name>
    <dbReference type="NCBI Taxonomy" id="374515"/>
    <lineage>
        <taxon>Bacteria</taxon>
        <taxon>Pseudomonadati</taxon>
        <taxon>Pseudomonadota</taxon>
        <taxon>Alphaproteobacteria</taxon>
        <taxon>Rhodospirillales</taxon>
        <taxon>Rhodovibrionaceae</taxon>
        <taxon>Pelagibius</taxon>
    </lineage>
</organism>
<name>A0A967EZY5_9PROT</name>
<dbReference type="EMBL" id="JAAQPH010000014">
    <property type="protein sequence ID" value="NIA70520.1"/>
    <property type="molecule type" value="Genomic_DNA"/>
</dbReference>
<dbReference type="Proteomes" id="UP000761264">
    <property type="component" value="Unassembled WGS sequence"/>
</dbReference>
<dbReference type="RefSeq" id="WP_167226981.1">
    <property type="nucleotide sequence ID" value="NZ_JAAQPH010000014.1"/>
</dbReference>
<dbReference type="AlphaFoldDB" id="A0A967EZY5"/>
<sequence length="52" mass="5462">MDSDPIDWPLCQGECRLVESGSHKELVAANGLYARLAALQFGQAAALDTSAA</sequence>
<evidence type="ECO:0008006" key="3">
    <source>
        <dbReference type="Google" id="ProtNLM"/>
    </source>
</evidence>
<accession>A0A967EZY5</accession>